<proteinExistence type="inferred from homology"/>
<sequence length="358" mass="39054">MSGEKTEKPTEKKLRDSRNDGKVSRSRDITEAVSLYAPIGFIIATGNTLFDQFRAIAYLALQFVSGDHSVTNTLAQIYRLGGLLILSVAPVLGVAALSGFVASIAQVGFQVSMKSVTPKLENVSPASGLKRIVSVRTLLDMLKTLLKAAAVAAVMWTVIEGMLPLIAQSQYLPLSELAKVFGHVLSRVFLFAPVVFLVFGVVDIRIQRALFMKELKMSKDEVKREFKDSEGDPLIKGERRRIARELAFSAPPGQRVATANMLVVNPTHYAVAVRFQPREHPLPRVVAKAVDEGVEGLRRIARDAGIPIIGNPPVARALYKVNVDEPIPEALFEVVAAILRWLEAIGPEAIAALRQEAT</sequence>
<dbReference type="InterPro" id="IPR029025">
    <property type="entry name" value="T3SS_substrate_exporter_C"/>
</dbReference>
<keyword evidence="6 8" id="KW-0472">Membrane</keyword>
<evidence type="ECO:0000256" key="4">
    <source>
        <dbReference type="ARBA" id="ARBA00022692"/>
    </source>
</evidence>
<evidence type="ECO:0000256" key="7">
    <source>
        <dbReference type="SAM" id="MobiDB-lite"/>
    </source>
</evidence>
<keyword evidence="3" id="KW-1003">Cell membrane</keyword>
<feature type="region of interest" description="Disordered" evidence="7">
    <location>
        <begin position="1"/>
        <end position="23"/>
    </location>
</feature>
<evidence type="ECO:0000313" key="10">
    <source>
        <dbReference type="Proteomes" id="UP000494363"/>
    </source>
</evidence>
<dbReference type="NCBIfam" id="TIGR01404">
    <property type="entry name" value="FlhB_rel_III"/>
    <property type="match status" value="1"/>
</dbReference>
<dbReference type="PRINTS" id="PR00950">
    <property type="entry name" value="TYPE3IMSPROT"/>
</dbReference>
<comment type="similarity">
    <text evidence="2">Belongs to the type III secretion exporter family.</text>
</comment>
<dbReference type="Gene3D" id="3.40.1690.10">
    <property type="entry name" value="secretion proteins EscU"/>
    <property type="match status" value="1"/>
</dbReference>
<feature type="transmembrane region" description="Helical" evidence="8">
    <location>
        <begin position="145"/>
        <end position="167"/>
    </location>
</feature>
<feature type="transmembrane region" description="Helical" evidence="8">
    <location>
        <begin position="187"/>
        <end position="206"/>
    </location>
</feature>
<keyword evidence="10" id="KW-1185">Reference proteome</keyword>
<keyword evidence="4 8" id="KW-0812">Transmembrane</keyword>
<dbReference type="PANTHER" id="PTHR30531:SF12">
    <property type="entry name" value="FLAGELLAR BIOSYNTHETIC PROTEIN FLHB"/>
    <property type="match status" value="1"/>
</dbReference>
<dbReference type="GO" id="GO:0009306">
    <property type="term" value="P:protein secretion"/>
    <property type="evidence" value="ECO:0007669"/>
    <property type="project" value="InterPro"/>
</dbReference>
<dbReference type="AlphaFoldDB" id="A0A6J5F550"/>
<dbReference type="Pfam" id="PF01312">
    <property type="entry name" value="Bac_export_2"/>
    <property type="match status" value="1"/>
</dbReference>
<dbReference type="PANTHER" id="PTHR30531">
    <property type="entry name" value="FLAGELLAR BIOSYNTHETIC PROTEIN FLHB"/>
    <property type="match status" value="1"/>
</dbReference>
<dbReference type="SUPFAM" id="SSF160544">
    <property type="entry name" value="EscU C-terminal domain-like"/>
    <property type="match status" value="1"/>
</dbReference>
<evidence type="ECO:0000256" key="2">
    <source>
        <dbReference type="ARBA" id="ARBA00010690"/>
    </source>
</evidence>
<keyword evidence="5 8" id="KW-1133">Transmembrane helix</keyword>
<evidence type="ECO:0000256" key="6">
    <source>
        <dbReference type="ARBA" id="ARBA00023136"/>
    </source>
</evidence>
<evidence type="ECO:0000256" key="1">
    <source>
        <dbReference type="ARBA" id="ARBA00004651"/>
    </source>
</evidence>
<dbReference type="InterPro" id="IPR006135">
    <property type="entry name" value="T3SS_substrate_exporter"/>
</dbReference>
<evidence type="ECO:0000256" key="5">
    <source>
        <dbReference type="ARBA" id="ARBA00022989"/>
    </source>
</evidence>
<evidence type="ECO:0000313" key="9">
    <source>
        <dbReference type="EMBL" id="CAB3772881.1"/>
    </source>
</evidence>
<dbReference type="Proteomes" id="UP000494363">
    <property type="component" value="Unassembled WGS sequence"/>
</dbReference>
<accession>A0A6J5F550</accession>
<comment type="subcellular location">
    <subcellularLocation>
        <location evidence="1">Cell membrane</location>
        <topology evidence="1">Multi-pass membrane protein</topology>
    </subcellularLocation>
</comment>
<dbReference type="RefSeq" id="WP_175232367.1">
    <property type="nucleotide sequence ID" value="NZ_CADIKH010000064.1"/>
</dbReference>
<evidence type="ECO:0000256" key="8">
    <source>
        <dbReference type="SAM" id="Phobius"/>
    </source>
</evidence>
<feature type="transmembrane region" description="Helical" evidence="8">
    <location>
        <begin position="83"/>
        <end position="105"/>
    </location>
</feature>
<protein>
    <submittedName>
        <fullName evidence="9">Yop proteins translocation protein U</fullName>
    </submittedName>
</protein>
<reference evidence="9 10" key="1">
    <citation type="submission" date="2020-04" db="EMBL/GenBank/DDBJ databases">
        <authorList>
            <person name="De Canck E."/>
        </authorList>
    </citation>
    <scope>NUCLEOTIDE SEQUENCE [LARGE SCALE GENOMIC DNA]</scope>
    <source>
        <strain evidence="9 10">LMG 29542</strain>
    </source>
</reference>
<dbReference type="GO" id="GO:0005886">
    <property type="term" value="C:plasma membrane"/>
    <property type="evidence" value="ECO:0007669"/>
    <property type="project" value="UniProtKB-SubCell"/>
</dbReference>
<evidence type="ECO:0000256" key="3">
    <source>
        <dbReference type="ARBA" id="ARBA00022475"/>
    </source>
</evidence>
<name>A0A6J5F550_9BURK</name>
<gene>
    <name evidence="9" type="primary">yscU_3</name>
    <name evidence="9" type="ORF">LMG29542_07011</name>
</gene>
<organism evidence="9 10">
    <name type="scientific">Paraburkholderia humisilvae</name>
    <dbReference type="NCBI Taxonomy" id="627669"/>
    <lineage>
        <taxon>Bacteria</taxon>
        <taxon>Pseudomonadati</taxon>
        <taxon>Pseudomonadota</taxon>
        <taxon>Betaproteobacteria</taxon>
        <taxon>Burkholderiales</taxon>
        <taxon>Burkholderiaceae</taxon>
        <taxon>Paraburkholderia</taxon>
    </lineage>
</organism>
<dbReference type="InterPro" id="IPR006307">
    <property type="entry name" value="BsaZ-like"/>
</dbReference>
<dbReference type="EMBL" id="CADIKH010000064">
    <property type="protein sequence ID" value="CAB3772881.1"/>
    <property type="molecule type" value="Genomic_DNA"/>
</dbReference>